<evidence type="ECO:0000256" key="1">
    <source>
        <dbReference type="SAM" id="SignalP"/>
    </source>
</evidence>
<dbReference type="RefSeq" id="WP_343969139.1">
    <property type="nucleotide sequence ID" value="NZ_BAAAHK010000007.1"/>
</dbReference>
<protein>
    <recommendedName>
        <fullName evidence="2">Ricin B lectin domain-containing protein</fullName>
    </recommendedName>
</protein>
<dbReference type="Proteomes" id="UP001500542">
    <property type="component" value="Unassembled WGS sequence"/>
</dbReference>
<proteinExistence type="predicted"/>
<name>A0ABP4AUZ6_9ACTN</name>
<gene>
    <name evidence="3" type="ORF">GCM10009554_29890</name>
</gene>
<dbReference type="CDD" id="cd23415">
    <property type="entry name" value="beta-trefoil_Ricin_AH"/>
    <property type="match status" value="1"/>
</dbReference>
<accession>A0ABP4AUZ6</accession>
<keyword evidence="4" id="KW-1185">Reference proteome</keyword>
<feature type="signal peptide" evidence="1">
    <location>
        <begin position="1"/>
        <end position="31"/>
    </location>
</feature>
<evidence type="ECO:0000259" key="2">
    <source>
        <dbReference type="SMART" id="SM00458"/>
    </source>
</evidence>
<keyword evidence="1" id="KW-0732">Signal</keyword>
<reference evidence="4" key="1">
    <citation type="journal article" date="2019" name="Int. J. Syst. Evol. Microbiol.">
        <title>The Global Catalogue of Microorganisms (GCM) 10K type strain sequencing project: providing services to taxonomists for standard genome sequencing and annotation.</title>
        <authorList>
            <consortium name="The Broad Institute Genomics Platform"/>
            <consortium name="The Broad Institute Genome Sequencing Center for Infectious Disease"/>
            <person name="Wu L."/>
            <person name="Ma J."/>
        </authorList>
    </citation>
    <scope>NUCLEOTIDE SEQUENCE [LARGE SCALE GENOMIC DNA]</scope>
    <source>
        <strain evidence="4">JCM 10977</strain>
    </source>
</reference>
<dbReference type="InterPro" id="IPR035992">
    <property type="entry name" value="Ricin_B-like_lectins"/>
</dbReference>
<dbReference type="Gene3D" id="2.80.10.50">
    <property type="match status" value="2"/>
</dbReference>
<feature type="chain" id="PRO_5047479839" description="Ricin B lectin domain-containing protein" evidence="1">
    <location>
        <begin position="32"/>
        <end position="180"/>
    </location>
</feature>
<evidence type="ECO:0000313" key="4">
    <source>
        <dbReference type="Proteomes" id="UP001500542"/>
    </source>
</evidence>
<dbReference type="EMBL" id="BAAAHK010000007">
    <property type="protein sequence ID" value="GAA0939792.1"/>
    <property type="molecule type" value="Genomic_DNA"/>
</dbReference>
<comment type="caution">
    <text evidence="3">The sequence shown here is derived from an EMBL/GenBank/DDBJ whole genome shotgun (WGS) entry which is preliminary data.</text>
</comment>
<dbReference type="SUPFAM" id="SSF50370">
    <property type="entry name" value="Ricin B-like lectins"/>
    <property type="match status" value="1"/>
</dbReference>
<feature type="domain" description="Ricin B lectin" evidence="2">
    <location>
        <begin position="53"/>
        <end position="175"/>
    </location>
</feature>
<dbReference type="PROSITE" id="PS50231">
    <property type="entry name" value="RICIN_B_LECTIN"/>
    <property type="match status" value="1"/>
</dbReference>
<sequence>MRNSRRILRLVSMAALTVLMVALVEAMPAVSAPAAQTGSGTVTGVTTPQVSYYRALFQNRQTKLCLESNSAGTVYTRACNSRSTYQQWRFDNTALQYIWNVATGRCLQYVIGAGSATGLVSAKACNRADYHQLWKGHITGAEFTYYSQHCLDSNAGGAVYNLACNGSGYQLWNKVYFDTP</sequence>
<dbReference type="InterPro" id="IPR000772">
    <property type="entry name" value="Ricin_B_lectin"/>
</dbReference>
<dbReference type="Pfam" id="PF00652">
    <property type="entry name" value="Ricin_B_lectin"/>
    <property type="match status" value="1"/>
</dbReference>
<organism evidence="3 4">
    <name type="scientific">Kribbella koreensis</name>
    <dbReference type="NCBI Taxonomy" id="57909"/>
    <lineage>
        <taxon>Bacteria</taxon>
        <taxon>Bacillati</taxon>
        <taxon>Actinomycetota</taxon>
        <taxon>Actinomycetes</taxon>
        <taxon>Propionibacteriales</taxon>
        <taxon>Kribbellaceae</taxon>
        <taxon>Kribbella</taxon>
    </lineage>
</organism>
<dbReference type="SMART" id="SM00458">
    <property type="entry name" value="RICIN"/>
    <property type="match status" value="1"/>
</dbReference>
<evidence type="ECO:0000313" key="3">
    <source>
        <dbReference type="EMBL" id="GAA0939792.1"/>
    </source>
</evidence>